<evidence type="ECO:0000256" key="1">
    <source>
        <dbReference type="ARBA" id="ARBA00004651"/>
    </source>
</evidence>
<keyword evidence="6 8" id="KW-1133">Transmembrane helix</keyword>
<evidence type="ECO:0000256" key="2">
    <source>
        <dbReference type="ARBA" id="ARBA00022475"/>
    </source>
</evidence>
<dbReference type="GO" id="GO:0034204">
    <property type="term" value="P:lipid translocation"/>
    <property type="evidence" value="ECO:0007669"/>
    <property type="project" value="TreeGrafter"/>
</dbReference>
<feature type="transmembrane region" description="Helical" evidence="8">
    <location>
        <begin position="427"/>
        <end position="449"/>
    </location>
</feature>
<dbReference type="GO" id="GO:0009252">
    <property type="term" value="P:peptidoglycan biosynthetic process"/>
    <property type="evidence" value="ECO:0007669"/>
    <property type="project" value="UniProtKB-UniRule"/>
</dbReference>
<evidence type="ECO:0000313" key="10">
    <source>
        <dbReference type="Proteomes" id="UP000177811"/>
    </source>
</evidence>
<name>A0A1G2KV07_9BACT</name>
<feature type="transmembrane region" description="Helical" evidence="8">
    <location>
        <begin position="305"/>
        <end position="330"/>
    </location>
</feature>
<evidence type="ECO:0000256" key="7">
    <source>
        <dbReference type="ARBA" id="ARBA00023136"/>
    </source>
</evidence>
<keyword evidence="7 8" id="KW-0472">Membrane</keyword>
<keyword evidence="8" id="KW-0813">Transport</keyword>
<dbReference type="CDD" id="cd13123">
    <property type="entry name" value="MATE_MurJ_like"/>
    <property type="match status" value="1"/>
</dbReference>
<evidence type="ECO:0000313" key="9">
    <source>
        <dbReference type="EMBL" id="OHA02462.1"/>
    </source>
</evidence>
<dbReference type="GO" id="GO:0005886">
    <property type="term" value="C:plasma membrane"/>
    <property type="evidence" value="ECO:0007669"/>
    <property type="project" value="UniProtKB-SubCell"/>
</dbReference>
<comment type="pathway">
    <text evidence="8">Cell wall biogenesis; peptidoglycan biosynthesis.</text>
</comment>
<sequence>MNFLKKEIISINAAALLIGAAGLLSRILGLFRDRFLAAEFGASRELDIYYAAFQIPDFVFTVFLVGSATAAIIPVFLEFWERDKKEAERLIEGLFTIFLFASAIFCGALFFAIPFFVRLLTPGFSYDDQQMTVLLARIMLVSPFFLSLSNIVSGVIQAHRRFVTFALAPIFYNVGIIFGIVVLYPLMGFQGLALGVASGALLHFLVQVPAYRGMGFSFRLAFAWHPGMAMIVALSFPRVLAIASVSVSALIINAVASTLTPGSITVFQFAKNIEFIPVGILGVSFAVAAFPRLSAAFVKKNAYDFYAAFFGTLRIIVFWLAPISVLFFVLRAHIVRLALGAGLFDWRDTRLTAAVLGAFSFLIIVESIMPLVVKSFYALNKTARPLIINIGSALLTIALAFFLSRVFSDPTGYFPGVLGRVLRVEDIRELGVLGIAVAIVIGQMVNFVVLCKFFVSELKSSFGELPKNGFFGALILMGCTSVVAGAVTYGMLRLIHMAVSLDSFVGVLIQGGGAGLAGAFTYAVLLWVFGNKEVRDVVEVFRRRMFSIASLPRELDGGQRY</sequence>
<feature type="transmembrane region" description="Helical" evidence="8">
    <location>
        <begin position="385"/>
        <end position="407"/>
    </location>
</feature>
<dbReference type="AlphaFoldDB" id="A0A1G2KV07"/>
<accession>A0A1G2KV07</accession>
<feature type="transmembrane region" description="Helical" evidence="8">
    <location>
        <begin position="89"/>
        <end position="113"/>
    </location>
</feature>
<dbReference type="GO" id="GO:0015648">
    <property type="term" value="F:lipid-linked peptidoglycan transporter activity"/>
    <property type="evidence" value="ECO:0007669"/>
    <property type="project" value="UniProtKB-UniRule"/>
</dbReference>
<dbReference type="InterPro" id="IPR051050">
    <property type="entry name" value="Lipid_II_flippase_MurJ/MviN"/>
</dbReference>
<dbReference type="UniPathway" id="UPA00219"/>
<feature type="transmembrane region" description="Helical" evidence="8">
    <location>
        <begin position="163"/>
        <end position="186"/>
    </location>
</feature>
<proteinExistence type="inferred from homology"/>
<evidence type="ECO:0000256" key="4">
    <source>
        <dbReference type="ARBA" id="ARBA00022960"/>
    </source>
</evidence>
<keyword evidence="4 8" id="KW-0133">Cell shape</keyword>
<feature type="transmembrane region" description="Helical" evidence="8">
    <location>
        <begin position="133"/>
        <end position="156"/>
    </location>
</feature>
<organism evidence="9 10">
    <name type="scientific">Candidatus Sungbacteria bacterium RIFCSPHIGHO2_02_FULL_51_29</name>
    <dbReference type="NCBI Taxonomy" id="1802273"/>
    <lineage>
        <taxon>Bacteria</taxon>
        <taxon>Candidatus Sungiibacteriota</taxon>
    </lineage>
</organism>
<gene>
    <name evidence="8" type="primary">murJ</name>
    <name evidence="9" type="ORF">A3C16_05295</name>
</gene>
<reference evidence="9 10" key="1">
    <citation type="journal article" date="2016" name="Nat. Commun.">
        <title>Thousands of microbial genomes shed light on interconnected biogeochemical processes in an aquifer system.</title>
        <authorList>
            <person name="Anantharaman K."/>
            <person name="Brown C.T."/>
            <person name="Hug L.A."/>
            <person name="Sharon I."/>
            <person name="Castelle C.J."/>
            <person name="Probst A.J."/>
            <person name="Thomas B.C."/>
            <person name="Singh A."/>
            <person name="Wilkins M.J."/>
            <person name="Karaoz U."/>
            <person name="Brodie E.L."/>
            <person name="Williams K.H."/>
            <person name="Hubbard S.S."/>
            <person name="Banfield J.F."/>
        </authorList>
    </citation>
    <scope>NUCLEOTIDE SEQUENCE [LARGE SCALE GENOMIC DNA]</scope>
</reference>
<keyword evidence="2 8" id="KW-1003">Cell membrane</keyword>
<keyword evidence="8" id="KW-0961">Cell wall biogenesis/degradation</keyword>
<dbReference type="Pfam" id="PF03023">
    <property type="entry name" value="MurJ"/>
    <property type="match status" value="1"/>
</dbReference>
<dbReference type="GO" id="GO:0071555">
    <property type="term" value="P:cell wall organization"/>
    <property type="evidence" value="ECO:0007669"/>
    <property type="project" value="UniProtKB-KW"/>
</dbReference>
<evidence type="ECO:0000256" key="8">
    <source>
        <dbReference type="HAMAP-Rule" id="MF_02078"/>
    </source>
</evidence>
<dbReference type="PRINTS" id="PR01806">
    <property type="entry name" value="VIRFACTRMVIN"/>
</dbReference>
<comment type="function">
    <text evidence="8">Involved in peptidoglycan biosynthesis. Transports lipid-linked peptidoglycan precursors from the inner to the outer leaflet of the cytoplasmic membrane.</text>
</comment>
<feature type="transmembrane region" description="Helical" evidence="8">
    <location>
        <begin position="231"/>
        <end position="255"/>
    </location>
</feature>
<feature type="transmembrane region" description="Helical" evidence="8">
    <location>
        <begin position="53"/>
        <end position="77"/>
    </location>
</feature>
<comment type="caution">
    <text evidence="9">The sequence shown here is derived from an EMBL/GenBank/DDBJ whole genome shotgun (WGS) entry which is preliminary data.</text>
</comment>
<keyword evidence="3 8" id="KW-0812">Transmembrane</keyword>
<dbReference type="EMBL" id="MHQL01000034">
    <property type="protein sequence ID" value="OHA02462.1"/>
    <property type="molecule type" value="Genomic_DNA"/>
</dbReference>
<feature type="transmembrane region" description="Helical" evidence="8">
    <location>
        <begin position="504"/>
        <end position="529"/>
    </location>
</feature>
<evidence type="ECO:0000256" key="3">
    <source>
        <dbReference type="ARBA" id="ARBA00022692"/>
    </source>
</evidence>
<keyword evidence="5 8" id="KW-0573">Peptidoglycan synthesis</keyword>
<dbReference type="PANTHER" id="PTHR47019:SF1">
    <property type="entry name" value="LIPID II FLIPPASE MURJ"/>
    <property type="match status" value="1"/>
</dbReference>
<feature type="transmembrane region" description="Helical" evidence="8">
    <location>
        <begin position="192"/>
        <end position="211"/>
    </location>
</feature>
<evidence type="ECO:0000256" key="6">
    <source>
        <dbReference type="ARBA" id="ARBA00022989"/>
    </source>
</evidence>
<feature type="transmembrane region" description="Helical" evidence="8">
    <location>
        <begin position="470"/>
        <end position="492"/>
    </location>
</feature>
<comment type="similarity">
    <text evidence="8">Belongs to the MurJ/MviN family.</text>
</comment>
<dbReference type="InterPro" id="IPR004268">
    <property type="entry name" value="MurJ"/>
</dbReference>
<dbReference type="HAMAP" id="MF_02078">
    <property type="entry name" value="MurJ_MviN"/>
    <property type="match status" value="1"/>
</dbReference>
<protein>
    <recommendedName>
        <fullName evidence="8">Probable lipid II flippase MurJ</fullName>
    </recommendedName>
</protein>
<dbReference type="Proteomes" id="UP000177811">
    <property type="component" value="Unassembled WGS sequence"/>
</dbReference>
<dbReference type="PANTHER" id="PTHR47019">
    <property type="entry name" value="LIPID II FLIPPASE MURJ"/>
    <property type="match status" value="1"/>
</dbReference>
<comment type="subcellular location">
    <subcellularLocation>
        <location evidence="1 8">Cell membrane</location>
        <topology evidence="1 8">Multi-pass membrane protein</topology>
    </subcellularLocation>
</comment>
<feature type="transmembrane region" description="Helical" evidence="8">
    <location>
        <begin position="350"/>
        <end position="373"/>
    </location>
</feature>
<evidence type="ECO:0000256" key="5">
    <source>
        <dbReference type="ARBA" id="ARBA00022984"/>
    </source>
</evidence>
<feature type="transmembrane region" description="Helical" evidence="8">
    <location>
        <begin position="275"/>
        <end position="293"/>
    </location>
</feature>
<dbReference type="GO" id="GO:0008360">
    <property type="term" value="P:regulation of cell shape"/>
    <property type="evidence" value="ECO:0007669"/>
    <property type="project" value="UniProtKB-KW"/>
</dbReference>